<gene>
    <name evidence="1" type="primary">cas7u</name>
    <name evidence="1" type="ORF">FPZ47_19955</name>
</gene>
<name>A0A557XI15_9MYCO</name>
<evidence type="ECO:0000313" key="2">
    <source>
        <dbReference type="Proteomes" id="UP000320513"/>
    </source>
</evidence>
<dbReference type="Proteomes" id="UP000320513">
    <property type="component" value="Unassembled WGS sequence"/>
</dbReference>
<keyword evidence="2" id="KW-1185">Reference proteome</keyword>
<proteinExistence type="predicted"/>
<dbReference type="Pfam" id="PF09617">
    <property type="entry name" value="Cas_GSU0053"/>
    <property type="match status" value="1"/>
</dbReference>
<dbReference type="NCBIfam" id="TIGR02570">
    <property type="entry name" value="cas7_GSU0053"/>
    <property type="match status" value="1"/>
</dbReference>
<accession>A0A557XI15</accession>
<dbReference type="OrthoDB" id="190628at2"/>
<dbReference type="EMBL" id="VMQU01000100">
    <property type="protein sequence ID" value="TVS85340.1"/>
    <property type="molecule type" value="Genomic_DNA"/>
</dbReference>
<dbReference type="InterPro" id="IPR013403">
    <property type="entry name" value="CRISPR-assoc_prot_Csb1/Cas7u"/>
</dbReference>
<organism evidence="1 2">
    <name type="scientific">Mycobacterium helveticum</name>
    <dbReference type="NCBI Taxonomy" id="2592811"/>
    <lineage>
        <taxon>Bacteria</taxon>
        <taxon>Bacillati</taxon>
        <taxon>Actinomycetota</taxon>
        <taxon>Actinomycetes</taxon>
        <taxon>Mycobacteriales</taxon>
        <taxon>Mycobacteriaceae</taxon>
        <taxon>Mycobacterium</taxon>
    </lineage>
</organism>
<sequence length="326" mass="34604">MPTLTYSQLRNACSPSGSSALTSLTELTPAGGPHAGIAPARYVDGNKPTFAYECRFVDGQPVTTAVVDSKQSQLNRIEAAILQDIRNDHPILSRVPRIQVAYLGGDALYTDLELPHRAFDGHIRAGTIGGQSVTRDPVYRAARDASPANVRALLDLSPGSVVFGSWDSTRRTRQGRYRSALVGEIIGVLANQRDGSNDTPRRGGARVDPVGMSVQLGGTELLAVMADQKDELSPKLVDKIEKAAQRRGEKGNSGSVFGLGGIPPTLDNLGVVTCSRIIRTHVLSFSALRQLRFGSNPAGDVACRALLAAYALAGLARSDSDPDFSA</sequence>
<reference evidence="1 2" key="1">
    <citation type="submission" date="2019-07" db="EMBL/GenBank/DDBJ databases">
        <title>New Mycobacterium species.</title>
        <authorList>
            <person name="Tortoli E."/>
            <person name="Ghielmetti G."/>
            <person name="Friedel U."/>
            <person name="Trovato A."/>
        </authorList>
    </citation>
    <scope>NUCLEOTIDE SEQUENCE [LARGE SCALE GENOMIC DNA]</scope>
    <source>
        <strain evidence="1 2">16-83</strain>
    </source>
</reference>
<comment type="caution">
    <text evidence="1">The sequence shown here is derived from an EMBL/GenBank/DDBJ whole genome shotgun (WGS) entry which is preliminary data.</text>
</comment>
<dbReference type="AlphaFoldDB" id="A0A557XI15"/>
<dbReference type="RefSeq" id="WP_144953391.1">
    <property type="nucleotide sequence ID" value="NZ_VMQU01000100.1"/>
</dbReference>
<protein>
    <submittedName>
        <fullName evidence="1">Type I-U CRISPR-associated protein Cas7</fullName>
    </submittedName>
</protein>
<evidence type="ECO:0000313" key="1">
    <source>
        <dbReference type="EMBL" id="TVS85340.1"/>
    </source>
</evidence>